<dbReference type="RefSeq" id="WP_313886653.1">
    <property type="nucleotide sequence ID" value="NZ_JAAOYM010000001.1"/>
</dbReference>
<organism evidence="1 2">
    <name type="scientific">Saccharomonospora amisosensis</name>
    <dbReference type="NCBI Taxonomy" id="1128677"/>
    <lineage>
        <taxon>Bacteria</taxon>
        <taxon>Bacillati</taxon>
        <taxon>Actinomycetota</taxon>
        <taxon>Actinomycetes</taxon>
        <taxon>Pseudonocardiales</taxon>
        <taxon>Pseudonocardiaceae</taxon>
        <taxon>Saccharomonospora</taxon>
    </lineage>
</organism>
<dbReference type="AlphaFoldDB" id="A0A7X5ULP8"/>
<gene>
    <name evidence="1" type="ORF">FHU38_000666</name>
</gene>
<sequence length="905" mass="95915">MLRAWRDSPTRFTEDTNAEHDLRVGGYRDRLFVELAQNAADAAAQAGVEGRIRVRVIDGELRVANTGAPLDAEGVASLASLRASGKRGGTVGRFGVGFAAVLAVTSRPRIVSRSGGVSFSQTRTREAAGREGDVPILRLPWPLPPTEPPVPDGFDTEVRLPLRPPPGEVLELIRSEVADLLLALPALTEVDVEGQVWTRRDDGELVELTSPDQHRTRWLTHQGESCVWAVPVSETGAPVPITDDVLHAPTPTDERVSLPARLLASVAVEPSRRRVLAGAESRRALAEAARAYPGLVRRLPPRHRLALVPPAGFPASEVDSTLRELLVRRLSEDEWLPAAVGGELAGARARVLGPDLPDLVELLADVVPGLVAAPLCGGQAARTLASVGASPVDTAAIVDAVTGIERDPAWWRRLYEVLLDGVERHQVAADELGAMPVPLTDGRTVAGPRTALLLDDVDLAGDLDLAGPRVVHPRAAHPLLERLGAVRAGAGELLRDPALREAVEGSVEDALAGVDVLPLVRTVLRLATRAVAEGLGALALPDRTGGWRRADELVLPGSRLLDVLDTEAIGAQAPLDVLDTDLAARWPAEVLTQVGVLDGFKAPAEDDAESTGAGADPPIADLDLVADDAWPGAVRLLASDPRTRRVLVEPSGRVRRWLADNALLAGQPPGQWRLRDAESLAGLFDPVPDVDLPGDLLVAMGVRSDLTVVDGQDAEWLCARLAEEARSVPPGLVLRAHSALSRVSPEDVRPPAAVRTLDGSVTDAADAVVLDAPWLLGLWPHSGLVATLDFAEAPALADVLDLPLASEETTAEVESEGEFVAWRELPAIAEVADLLGVAPAEGGLFVHETLTVGGRPVPWWYDTALHTSDTAEGLARAFAWATERWPQRALIAALLDDPGAATLLG</sequence>
<proteinExistence type="predicted"/>
<name>A0A7X5ULP8_9PSEU</name>
<dbReference type="SUPFAM" id="SSF55874">
    <property type="entry name" value="ATPase domain of HSP90 chaperone/DNA topoisomerase II/histidine kinase"/>
    <property type="match status" value="1"/>
</dbReference>
<evidence type="ECO:0000313" key="2">
    <source>
        <dbReference type="Proteomes" id="UP000545493"/>
    </source>
</evidence>
<evidence type="ECO:0008006" key="3">
    <source>
        <dbReference type="Google" id="ProtNLM"/>
    </source>
</evidence>
<dbReference type="EMBL" id="JAAOYM010000001">
    <property type="protein sequence ID" value="NIJ10322.1"/>
    <property type="molecule type" value="Genomic_DNA"/>
</dbReference>
<dbReference type="InterPro" id="IPR036890">
    <property type="entry name" value="HATPase_C_sf"/>
</dbReference>
<dbReference type="Gene3D" id="3.30.565.10">
    <property type="entry name" value="Histidine kinase-like ATPase, C-terminal domain"/>
    <property type="match status" value="1"/>
</dbReference>
<dbReference type="NCBIfam" id="NF047352">
    <property type="entry name" value="P_loop_sacsin"/>
    <property type="match status" value="1"/>
</dbReference>
<reference evidence="1 2" key="1">
    <citation type="submission" date="2020-03" db="EMBL/GenBank/DDBJ databases">
        <title>Sequencing the genomes of 1000 actinobacteria strains.</title>
        <authorList>
            <person name="Klenk H.-P."/>
        </authorList>
    </citation>
    <scope>NUCLEOTIDE SEQUENCE [LARGE SCALE GENOMIC DNA]</scope>
    <source>
        <strain evidence="1 2">DSM 45685</strain>
    </source>
</reference>
<accession>A0A7X5ULP8</accession>
<dbReference type="Proteomes" id="UP000545493">
    <property type="component" value="Unassembled WGS sequence"/>
</dbReference>
<keyword evidence="2" id="KW-1185">Reference proteome</keyword>
<protein>
    <recommendedName>
        <fullName evidence="3">Molecular chaperone Hsp90</fullName>
    </recommendedName>
</protein>
<evidence type="ECO:0000313" key="1">
    <source>
        <dbReference type="EMBL" id="NIJ10322.1"/>
    </source>
</evidence>
<comment type="caution">
    <text evidence="1">The sequence shown here is derived from an EMBL/GenBank/DDBJ whole genome shotgun (WGS) entry which is preliminary data.</text>
</comment>